<accession>A0ABT8F0K6</accession>
<evidence type="ECO:0000256" key="1">
    <source>
        <dbReference type="SAM" id="MobiDB-lite"/>
    </source>
</evidence>
<sequence>MSTDHLPLEPTAVAGEMHPSRWGDPARATALPEAARGRVEAVFGLDEQPAVADVVVPRSVLAPAHLDA</sequence>
<evidence type="ECO:0000313" key="3">
    <source>
        <dbReference type="Proteomes" id="UP001168537"/>
    </source>
</evidence>
<proteinExistence type="predicted"/>
<keyword evidence="3" id="KW-1185">Reference proteome</keyword>
<dbReference type="Proteomes" id="UP001168537">
    <property type="component" value="Unassembled WGS sequence"/>
</dbReference>
<organism evidence="2 3">
    <name type="scientific">Nocardioides abyssi</name>
    <dbReference type="NCBI Taxonomy" id="3058370"/>
    <lineage>
        <taxon>Bacteria</taxon>
        <taxon>Bacillati</taxon>
        <taxon>Actinomycetota</taxon>
        <taxon>Actinomycetes</taxon>
        <taxon>Propionibacteriales</taxon>
        <taxon>Nocardioidaceae</taxon>
        <taxon>Nocardioides</taxon>
    </lineage>
</organism>
<feature type="non-terminal residue" evidence="2">
    <location>
        <position position="68"/>
    </location>
</feature>
<gene>
    <name evidence="2" type="ORF">QWY29_20900</name>
</gene>
<name>A0ABT8F0K6_9ACTN</name>
<protein>
    <submittedName>
        <fullName evidence="2">Uncharacterized protein</fullName>
    </submittedName>
</protein>
<dbReference type="RefSeq" id="WP_300963119.1">
    <property type="nucleotide sequence ID" value="NZ_JAUHJR010000325.1"/>
</dbReference>
<comment type="caution">
    <text evidence="2">The sequence shown here is derived from an EMBL/GenBank/DDBJ whole genome shotgun (WGS) entry which is preliminary data.</text>
</comment>
<dbReference type="EMBL" id="JAUHJR010000325">
    <property type="protein sequence ID" value="MDN4163829.1"/>
    <property type="molecule type" value="Genomic_DNA"/>
</dbReference>
<feature type="region of interest" description="Disordered" evidence="1">
    <location>
        <begin position="1"/>
        <end position="24"/>
    </location>
</feature>
<reference evidence="2" key="1">
    <citation type="submission" date="2023-06" db="EMBL/GenBank/DDBJ databases">
        <title>Draft genome sequence of Nocardioides sp. SOB72.</title>
        <authorList>
            <person name="Zhang G."/>
        </authorList>
    </citation>
    <scope>NUCLEOTIDE SEQUENCE</scope>
    <source>
        <strain evidence="2">SOB72</strain>
    </source>
</reference>
<evidence type="ECO:0000313" key="2">
    <source>
        <dbReference type="EMBL" id="MDN4163829.1"/>
    </source>
</evidence>